<evidence type="ECO:0000313" key="1">
    <source>
        <dbReference type="EnsemblMetazoa" id="GAUT037867-PA"/>
    </source>
</evidence>
<name>A0A1A9VHR5_GLOAU</name>
<proteinExistence type="predicted"/>
<dbReference type="AlphaFoldDB" id="A0A1A9VHR5"/>
<dbReference type="EnsemblMetazoa" id="GAUT037867-RA">
    <property type="protein sequence ID" value="GAUT037867-PA"/>
    <property type="gene ID" value="GAUT037867"/>
</dbReference>
<reference evidence="1" key="1">
    <citation type="submission" date="2020-05" db="UniProtKB">
        <authorList>
            <consortium name="EnsemblMetazoa"/>
        </authorList>
    </citation>
    <scope>IDENTIFICATION</scope>
    <source>
        <strain evidence="1">TTRI</strain>
    </source>
</reference>
<keyword evidence="2" id="KW-1185">Reference proteome</keyword>
<sequence length="175" mass="20395">MYERQRHWKSGCLTGQQFNTSADIKPNQRYNKFQEGDIIAQCQKAEYVVNHQVEIPKPCSKISPEAEIFIQRWTSNLEEQQKRYAKKFLLENRSIFAGATSSGGAVICRTIVESNGNFSKEDIRSAQMADKDLNAILKAMEKEERPTWEEISRESPITKMYWQSLIVEALRLWRM</sequence>
<organism evidence="1 2">
    <name type="scientific">Glossina austeni</name>
    <name type="common">Savannah tsetse fly</name>
    <dbReference type="NCBI Taxonomy" id="7395"/>
    <lineage>
        <taxon>Eukaryota</taxon>
        <taxon>Metazoa</taxon>
        <taxon>Ecdysozoa</taxon>
        <taxon>Arthropoda</taxon>
        <taxon>Hexapoda</taxon>
        <taxon>Insecta</taxon>
        <taxon>Pterygota</taxon>
        <taxon>Neoptera</taxon>
        <taxon>Endopterygota</taxon>
        <taxon>Diptera</taxon>
        <taxon>Brachycera</taxon>
        <taxon>Muscomorpha</taxon>
        <taxon>Hippoboscoidea</taxon>
        <taxon>Glossinidae</taxon>
        <taxon>Glossina</taxon>
    </lineage>
</organism>
<protein>
    <submittedName>
        <fullName evidence="1">Uncharacterized protein</fullName>
    </submittedName>
</protein>
<evidence type="ECO:0000313" key="2">
    <source>
        <dbReference type="Proteomes" id="UP000078200"/>
    </source>
</evidence>
<dbReference type="VEuPathDB" id="VectorBase:GAUT037867"/>
<accession>A0A1A9VHR5</accession>
<dbReference type="Proteomes" id="UP000078200">
    <property type="component" value="Unassembled WGS sequence"/>
</dbReference>